<gene>
    <name evidence="1" type="ORF">NPA09_00035</name>
</gene>
<sequence>MLKKKWLTLVPIAILPVAAISCGKDINTTGKIIQLEQFSKHAQEISNELLLDKTLAKLYGVDNLGAEFDKTTSDSEYYKNAYDAFKIYAALKLQDDSFYFRTKEQEWKIYDNPSLLINEVPSEASFQKYYKNKDTKIASEINKLLLSFKYLSDQNVENLKKGNAIVMLDNLIDEKQYNLINYVLKAKPAFKWHIESQENIDFFSQGSSTLTSWQDYLQISVDQKYYSKKQSKELAFGIVSDEKDKFSETKLYGYDGLVKGALDSYGGLSGIFDRRSFYKDRIVKEYGFYKPDSETLINAEELKTHPILAWKEDGSKMSVTYFHIVIPSFVEEEKRENDVKGYISFLEPKYTQEKLRKLTFLFAASDFTIYGDAQKYFEKLGFKLEATHNDMIEALKNKQNEQPGQ</sequence>
<proteinExistence type="predicted"/>
<dbReference type="InterPro" id="IPR054783">
    <property type="entry name" value="P60-like"/>
</dbReference>
<organism evidence="1 2">
    <name type="scientific">Mycoplasmopsis equigenitalium</name>
    <dbReference type="NCBI Taxonomy" id="114883"/>
    <lineage>
        <taxon>Bacteria</taxon>
        <taxon>Bacillati</taxon>
        <taxon>Mycoplasmatota</taxon>
        <taxon>Mycoplasmoidales</taxon>
        <taxon>Metamycoplasmataceae</taxon>
        <taxon>Mycoplasmopsis</taxon>
    </lineage>
</organism>
<reference evidence="1" key="1">
    <citation type="submission" date="2022-07" db="EMBL/GenBank/DDBJ databases">
        <title>Complete genome of Mycoplasma equigenitalium type strain T37.</title>
        <authorList>
            <person name="Spergser J."/>
        </authorList>
    </citation>
    <scope>NUCLEOTIDE SEQUENCE</scope>
    <source>
        <strain evidence="1">T37</strain>
    </source>
</reference>
<evidence type="ECO:0000313" key="2">
    <source>
        <dbReference type="Proteomes" id="UP001059576"/>
    </source>
</evidence>
<dbReference type="EMBL" id="CP101808">
    <property type="protein sequence ID" value="UUD36960.1"/>
    <property type="molecule type" value="Genomic_DNA"/>
</dbReference>
<dbReference type="NCBIfam" id="NF045835">
    <property type="entry name" value="P60_lipo"/>
    <property type="match status" value="1"/>
</dbReference>
<accession>A0ABY5J1T8</accession>
<dbReference type="Proteomes" id="UP001059576">
    <property type="component" value="Chromosome"/>
</dbReference>
<dbReference type="RefSeq" id="WP_129722681.1">
    <property type="nucleotide sequence ID" value="NZ_CP101808.1"/>
</dbReference>
<keyword evidence="2" id="KW-1185">Reference proteome</keyword>
<evidence type="ECO:0008006" key="3">
    <source>
        <dbReference type="Google" id="ProtNLM"/>
    </source>
</evidence>
<evidence type="ECO:0000313" key="1">
    <source>
        <dbReference type="EMBL" id="UUD36960.1"/>
    </source>
</evidence>
<protein>
    <recommendedName>
        <fullName evidence="3">P60-like lipoprotein</fullName>
    </recommendedName>
</protein>
<name>A0ABY5J1T8_9BACT</name>
<dbReference type="PROSITE" id="PS51257">
    <property type="entry name" value="PROKAR_LIPOPROTEIN"/>
    <property type="match status" value="1"/>
</dbReference>